<keyword evidence="1" id="KW-0479">Metal-binding</keyword>
<name>A0A3S3Q2C0_9MAGN</name>
<dbReference type="Pfam" id="PF04937">
    <property type="entry name" value="DUF659"/>
    <property type="match status" value="1"/>
</dbReference>
<feature type="region of interest" description="Disordered" evidence="5">
    <location>
        <begin position="1"/>
        <end position="26"/>
    </location>
</feature>
<evidence type="ECO:0000256" key="3">
    <source>
        <dbReference type="ARBA" id="ARBA00022833"/>
    </source>
</evidence>
<dbReference type="PANTHER" id="PTHR32166">
    <property type="entry name" value="OSJNBA0013A04.12 PROTEIN"/>
    <property type="match status" value="1"/>
</dbReference>
<keyword evidence="2 4" id="KW-0863">Zinc-finger</keyword>
<dbReference type="STRING" id="337451.A0A3S3Q2C0"/>
<dbReference type="GO" id="GO:0003677">
    <property type="term" value="F:DNA binding"/>
    <property type="evidence" value="ECO:0007669"/>
    <property type="project" value="InterPro"/>
</dbReference>
<evidence type="ECO:0000256" key="5">
    <source>
        <dbReference type="SAM" id="MobiDB-lite"/>
    </source>
</evidence>
<reference evidence="7 8" key="1">
    <citation type="journal article" date="2019" name="Nat. Plants">
        <title>Stout camphor tree genome fills gaps in understanding of flowering plant genome evolution.</title>
        <authorList>
            <person name="Chaw S.M."/>
            <person name="Liu Y.C."/>
            <person name="Wu Y.W."/>
            <person name="Wang H.Y."/>
            <person name="Lin C.I."/>
            <person name="Wu C.S."/>
            <person name="Ke H.M."/>
            <person name="Chang L.Y."/>
            <person name="Hsu C.Y."/>
            <person name="Yang H.T."/>
            <person name="Sudianto E."/>
            <person name="Hsu M.H."/>
            <person name="Wu K.P."/>
            <person name="Wang L.N."/>
            <person name="Leebens-Mack J.H."/>
            <person name="Tsai I.J."/>
        </authorList>
    </citation>
    <scope>NUCLEOTIDE SEQUENCE [LARGE SCALE GENOMIC DNA]</scope>
    <source>
        <strain evidence="8">cv. Chaw 1501</strain>
        <tissue evidence="7">Young leaves</tissue>
    </source>
</reference>
<comment type="caution">
    <text evidence="7">The sequence shown here is derived from an EMBL/GenBank/DDBJ whole genome shotgun (WGS) entry which is preliminary data.</text>
</comment>
<accession>A0A3S3Q2C0</accession>
<dbReference type="EMBL" id="QPKB01000002">
    <property type="protein sequence ID" value="RWR77977.1"/>
    <property type="molecule type" value="Genomic_DNA"/>
</dbReference>
<evidence type="ECO:0000256" key="4">
    <source>
        <dbReference type="PROSITE-ProRule" id="PRU00027"/>
    </source>
</evidence>
<sequence>MSTPTSSQVSINSIAPARSDDPAWRHGTIDPTNKNYIRCLHCDKLIKGGGVTRLKEHLGGVTGAVAPCKEVSPDVKWQMERLVKDSRRNRDKKKQLNEEIGNPYGIPIEEGQEEEDTEVQELLVNPRTRVTIAQTSSQKKRKGPPIPPPNKPMSNYFAPRTTSGAQPSIKSAMATKEHRDAVDMAVGRWWFDANIPFNAANSKFFQAMCDAIASIGPGYKMPSYHDLRTRILKNIVEEVNDFMEHYKSSWTEIGCSIMSDGWTDGKQRTLINFLVYCPKGVIFLKSVDASGIRKDADALFSIFDEVVLFVGPEKVVQFITDNDATYKAAGKRLAEKYRTFYWTGCAAHRIDLMLEEMAKPNLFPKNAVTIDTARKVTRFIYNHTRVTYDEKRLHQ</sequence>
<dbReference type="OrthoDB" id="2442898at2759"/>
<dbReference type="AlphaFoldDB" id="A0A3S3Q2C0"/>
<feature type="compositionally biased region" description="Polar residues" evidence="5">
    <location>
        <begin position="1"/>
        <end position="13"/>
    </location>
</feature>
<feature type="domain" description="BED-type" evidence="6">
    <location>
        <begin position="18"/>
        <end position="75"/>
    </location>
</feature>
<dbReference type="SUPFAM" id="SSF53098">
    <property type="entry name" value="Ribonuclease H-like"/>
    <property type="match status" value="1"/>
</dbReference>
<keyword evidence="8" id="KW-1185">Reference proteome</keyword>
<keyword evidence="3" id="KW-0862">Zinc</keyword>
<gene>
    <name evidence="7" type="ORF">CKAN_00648200</name>
</gene>
<dbReference type="Pfam" id="PF02892">
    <property type="entry name" value="zf-BED"/>
    <property type="match status" value="1"/>
</dbReference>
<proteinExistence type="predicted"/>
<dbReference type="PANTHER" id="PTHR32166:SF122">
    <property type="entry name" value="OS09G0499600 PROTEIN"/>
    <property type="match status" value="1"/>
</dbReference>
<feature type="region of interest" description="Disordered" evidence="5">
    <location>
        <begin position="86"/>
        <end position="114"/>
    </location>
</feature>
<dbReference type="InterPro" id="IPR007021">
    <property type="entry name" value="DUF659"/>
</dbReference>
<dbReference type="Proteomes" id="UP000283530">
    <property type="component" value="Unassembled WGS sequence"/>
</dbReference>
<evidence type="ECO:0000256" key="1">
    <source>
        <dbReference type="ARBA" id="ARBA00022723"/>
    </source>
</evidence>
<dbReference type="InterPro" id="IPR003656">
    <property type="entry name" value="Znf_BED"/>
</dbReference>
<dbReference type="PROSITE" id="PS50808">
    <property type="entry name" value="ZF_BED"/>
    <property type="match status" value="1"/>
</dbReference>
<evidence type="ECO:0000313" key="8">
    <source>
        <dbReference type="Proteomes" id="UP000283530"/>
    </source>
</evidence>
<evidence type="ECO:0000256" key="2">
    <source>
        <dbReference type="ARBA" id="ARBA00022771"/>
    </source>
</evidence>
<dbReference type="InterPro" id="IPR012337">
    <property type="entry name" value="RNaseH-like_sf"/>
</dbReference>
<protein>
    <recommendedName>
        <fullName evidence="6">BED-type domain-containing protein</fullName>
    </recommendedName>
</protein>
<feature type="region of interest" description="Disordered" evidence="5">
    <location>
        <begin position="129"/>
        <end position="168"/>
    </location>
</feature>
<evidence type="ECO:0000259" key="6">
    <source>
        <dbReference type="PROSITE" id="PS50808"/>
    </source>
</evidence>
<dbReference type="GO" id="GO:0008270">
    <property type="term" value="F:zinc ion binding"/>
    <property type="evidence" value="ECO:0007669"/>
    <property type="project" value="UniProtKB-KW"/>
</dbReference>
<evidence type="ECO:0000313" key="7">
    <source>
        <dbReference type="EMBL" id="RWR77977.1"/>
    </source>
</evidence>
<organism evidence="7 8">
    <name type="scientific">Cinnamomum micranthum f. kanehirae</name>
    <dbReference type="NCBI Taxonomy" id="337451"/>
    <lineage>
        <taxon>Eukaryota</taxon>
        <taxon>Viridiplantae</taxon>
        <taxon>Streptophyta</taxon>
        <taxon>Embryophyta</taxon>
        <taxon>Tracheophyta</taxon>
        <taxon>Spermatophyta</taxon>
        <taxon>Magnoliopsida</taxon>
        <taxon>Magnoliidae</taxon>
        <taxon>Laurales</taxon>
        <taxon>Lauraceae</taxon>
        <taxon>Cinnamomum</taxon>
    </lineage>
</organism>